<dbReference type="CDD" id="cd05525">
    <property type="entry name" value="Bromo_ASH1"/>
    <property type="match status" value="1"/>
</dbReference>
<dbReference type="InterPro" id="IPR043320">
    <property type="entry name" value="Bromo_ASH1L"/>
</dbReference>
<dbReference type="InterPro" id="IPR003616">
    <property type="entry name" value="Post-SET_dom"/>
</dbReference>
<evidence type="ECO:0000313" key="41">
    <source>
        <dbReference type="RefSeq" id="XP_030615428.1"/>
    </source>
</evidence>
<evidence type="ECO:0000256" key="2">
    <source>
        <dbReference type="ARBA" id="ARBA00004286"/>
    </source>
</evidence>
<feature type="compositionally biased region" description="Low complexity" evidence="34">
    <location>
        <begin position="1100"/>
        <end position="1123"/>
    </location>
</feature>
<evidence type="ECO:0000256" key="27">
    <source>
        <dbReference type="ARBA" id="ARBA00051161"/>
    </source>
</evidence>
<feature type="compositionally biased region" description="Polar residues" evidence="34">
    <location>
        <begin position="2330"/>
        <end position="2339"/>
    </location>
</feature>
<keyword evidence="13" id="KW-0479">Metal-binding</keyword>
<evidence type="ECO:0000256" key="22">
    <source>
        <dbReference type="ARBA" id="ARBA00023117"/>
    </source>
</evidence>
<dbReference type="SMART" id="SM00297">
    <property type="entry name" value="BROMO"/>
    <property type="match status" value="1"/>
</dbReference>
<dbReference type="Pfam" id="PF20826">
    <property type="entry name" value="PHD_5"/>
    <property type="match status" value="1"/>
</dbReference>
<dbReference type="SMART" id="SM00249">
    <property type="entry name" value="PHD"/>
    <property type="match status" value="1"/>
</dbReference>
<feature type="compositionally biased region" description="Low complexity" evidence="34">
    <location>
        <begin position="1162"/>
        <end position="1175"/>
    </location>
</feature>
<feature type="region of interest" description="Disordered" evidence="34">
    <location>
        <begin position="824"/>
        <end position="845"/>
    </location>
</feature>
<feature type="compositionally biased region" description="Polar residues" evidence="34">
    <location>
        <begin position="1655"/>
        <end position="1680"/>
    </location>
</feature>
<dbReference type="Gene3D" id="2.170.270.10">
    <property type="entry name" value="SET domain"/>
    <property type="match status" value="1"/>
</dbReference>
<evidence type="ECO:0000256" key="13">
    <source>
        <dbReference type="ARBA" id="ARBA00022723"/>
    </source>
</evidence>
<keyword evidence="25" id="KW-0539">Nucleus</keyword>
<keyword evidence="23" id="KW-0010">Activator</keyword>
<evidence type="ECO:0000256" key="28">
    <source>
        <dbReference type="ARBA" id="ARBA00057835"/>
    </source>
</evidence>
<evidence type="ECO:0000259" key="35">
    <source>
        <dbReference type="PROSITE" id="PS50014"/>
    </source>
</evidence>
<dbReference type="SUPFAM" id="SSF47370">
    <property type="entry name" value="Bromodomain"/>
    <property type="match status" value="1"/>
</dbReference>
<evidence type="ECO:0000259" key="37">
    <source>
        <dbReference type="PROSITE" id="PS50868"/>
    </source>
</evidence>
<dbReference type="FunFam" id="2.170.270.10:FF:000011">
    <property type="entry name" value="Histone-lysine N-methyltransferase"/>
    <property type="match status" value="1"/>
</dbReference>
<feature type="region of interest" description="Disordered" evidence="34">
    <location>
        <begin position="1243"/>
        <end position="1281"/>
    </location>
</feature>
<name>A0A7F8K2E9_DELLE</name>
<dbReference type="InterPro" id="IPR043319">
    <property type="entry name" value="PHD_ASH1L"/>
</dbReference>
<feature type="compositionally biased region" description="Polar residues" evidence="34">
    <location>
        <begin position="2284"/>
        <end position="2299"/>
    </location>
</feature>
<dbReference type="Gene3D" id="1.20.920.10">
    <property type="entry name" value="Bromodomain-like"/>
    <property type="match status" value="1"/>
</dbReference>
<comment type="catalytic activity">
    <reaction evidence="27">
        <text>L-lysyl(9)-[histone H3] + S-adenosyl-L-methionine = N(6)-methyl-L-lysyl(9)-[histone H3] + S-adenosyl-L-homocysteine + H(+)</text>
        <dbReference type="Rhea" id="RHEA:60280"/>
        <dbReference type="Rhea" id="RHEA-COMP:15542"/>
        <dbReference type="Rhea" id="RHEA-COMP:15546"/>
        <dbReference type="ChEBI" id="CHEBI:15378"/>
        <dbReference type="ChEBI" id="CHEBI:29969"/>
        <dbReference type="ChEBI" id="CHEBI:57856"/>
        <dbReference type="ChEBI" id="CHEBI:59789"/>
        <dbReference type="ChEBI" id="CHEBI:61929"/>
        <dbReference type="EC" id="2.1.1.367"/>
    </reaction>
</comment>
<evidence type="ECO:0000256" key="32">
    <source>
        <dbReference type="ARBA" id="ARBA00078568"/>
    </source>
</evidence>
<feature type="compositionally biased region" description="Basic residues" evidence="34">
    <location>
        <begin position="1246"/>
        <end position="1256"/>
    </location>
</feature>
<dbReference type="CDD" id="cd04717">
    <property type="entry name" value="BAH_polybromo"/>
    <property type="match status" value="1"/>
</dbReference>
<evidence type="ECO:0000256" key="3">
    <source>
        <dbReference type="ARBA" id="ARBA00004435"/>
    </source>
</evidence>
<evidence type="ECO:0000256" key="19">
    <source>
        <dbReference type="ARBA" id="ARBA00022949"/>
    </source>
</evidence>
<dbReference type="RefSeq" id="XP_030615428.1">
    <property type="nucleotide sequence ID" value="XM_030759568.1"/>
</dbReference>
<evidence type="ECO:0000256" key="30">
    <source>
        <dbReference type="ARBA" id="ARBA00070988"/>
    </source>
</evidence>
<evidence type="ECO:0000256" key="1">
    <source>
        <dbReference type="ARBA" id="ARBA00004123"/>
    </source>
</evidence>
<evidence type="ECO:0000259" key="38">
    <source>
        <dbReference type="PROSITE" id="PS51038"/>
    </source>
</evidence>
<dbReference type="SMART" id="SM00570">
    <property type="entry name" value="AWS"/>
    <property type="match status" value="1"/>
</dbReference>
<dbReference type="InterPro" id="IPR019786">
    <property type="entry name" value="Zinc_finger_PHD-type_CS"/>
</dbReference>
<dbReference type="SMART" id="SM00384">
    <property type="entry name" value="AT_hook"/>
    <property type="match status" value="4"/>
</dbReference>
<proteinExistence type="predicted"/>
<dbReference type="GO" id="GO:0005654">
    <property type="term" value="C:nucleoplasm"/>
    <property type="evidence" value="ECO:0007669"/>
    <property type="project" value="TreeGrafter"/>
</dbReference>
<comment type="subcellular location">
    <subcellularLocation>
        <location evidence="3">Cell junction</location>
        <location evidence="3">Tight junction</location>
    </subcellularLocation>
    <subcellularLocation>
        <location evidence="2">Chromosome</location>
    </subcellularLocation>
    <subcellularLocation>
        <location evidence="1">Nucleus</location>
    </subcellularLocation>
</comment>
<keyword evidence="5" id="KW-0796">Tight junction</keyword>
<dbReference type="PANTHER" id="PTHR46147">
    <property type="entry name" value="HISTONE-LYSINE N-METHYLTRANSFERASE ASH1"/>
    <property type="match status" value="1"/>
</dbReference>
<keyword evidence="40" id="KW-1185">Reference proteome</keyword>
<keyword evidence="18" id="KW-0156">Chromatin regulator</keyword>
<feature type="region of interest" description="Disordered" evidence="34">
    <location>
        <begin position="501"/>
        <end position="525"/>
    </location>
</feature>
<evidence type="ECO:0000256" key="10">
    <source>
        <dbReference type="ARBA" id="ARBA00022603"/>
    </source>
</evidence>
<dbReference type="FunFam" id="1.20.920.10:FF:000025">
    <property type="entry name" value="Histone-lysine N-methyltransferase"/>
    <property type="match status" value="1"/>
</dbReference>
<dbReference type="CDD" id="cd15548">
    <property type="entry name" value="PHD_ASH1L"/>
    <property type="match status" value="1"/>
</dbReference>
<feature type="compositionally biased region" description="Basic and acidic residues" evidence="34">
    <location>
        <begin position="512"/>
        <end position="522"/>
    </location>
</feature>
<keyword evidence="7" id="KW-0488">Methylation</keyword>
<feature type="compositionally biased region" description="Low complexity" evidence="34">
    <location>
        <begin position="1742"/>
        <end position="1751"/>
    </location>
</feature>
<reference evidence="41 42" key="1">
    <citation type="submission" date="2025-04" db="UniProtKB">
        <authorList>
            <consortium name="RefSeq"/>
        </authorList>
    </citation>
    <scope>IDENTIFICATION</scope>
    <source>
        <tissue evidence="41 42">Blood</tissue>
    </source>
</reference>
<evidence type="ECO:0000259" key="39">
    <source>
        <dbReference type="PROSITE" id="PS51215"/>
    </source>
</evidence>
<keyword evidence="12" id="KW-0949">S-adenosyl-L-methionine</keyword>
<feature type="compositionally biased region" description="Acidic residues" evidence="34">
    <location>
        <begin position="936"/>
        <end position="949"/>
    </location>
</feature>
<keyword evidence="17" id="KW-0832">Ubl conjugation</keyword>
<dbReference type="GO" id="GO:0006355">
    <property type="term" value="P:regulation of DNA-templated transcription"/>
    <property type="evidence" value="ECO:0007669"/>
    <property type="project" value="TreeGrafter"/>
</dbReference>
<dbReference type="PROSITE" id="PS51038">
    <property type="entry name" value="BAH"/>
    <property type="match status" value="1"/>
</dbReference>
<feature type="region of interest" description="Disordered" evidence="34">
    <location>
        <begin position="1742"/>
        <end position="1763"/>
    </location>
</feature>
<feature type="compositionally biased region" description="Basic and acidic residues" evidence="34">
    <location>
        <begin position="2837"/>
        <end position="2850"/>
    </location>
</feature>
<feature type="region of interest" description="Disordered" evidence="34">
    <location>
        <begin position="1613"/>
        <end position="1711"/>
    </location>
</feature>
<dbReference type="GO" id="GO:0005694">
    <property type="term" value="C:chromosome"/>
    <property type="evidence" value="ECO:0007669"/>
    <property type="project" value="UniProtKB-SubCell"/>
</dbReference>
<dbReference type="InterPro" id="IPR011011">
    <property type="entry name" value="Znf_FYVE_PHD"/>
</dbReference>
<keyword evidence="14" id="KW-0677">Repeat</keyword>
<evidence type="ECO:0000259" key="36">
    <source>
        <dbReference type="PROSITE" id="PS50280"/>
    </source>
</evidence>
<feature type="compositionally biased region" description="Basic and acidic residues" evidence="34">
    <location>
        <begin position="2890"/>
        <end position="2900"/>
    </location>
</feature>
<evidence type="ECO:0000256" key="12">
    <source>
        <dbReference type="ARBA" id="ARBA00022691"/>
    </source>
</evidence>
<dbReference type="SMART" id="SM00317">
    <property type="entry name" value="SET"/>
    <property type="match status" value="1"/>
</dbReference>
<dbReference type="GO" id="GO:0005923">
    <property type="term" value="C:bicellular tight junction"/>
    <property type="evidence" value="ECO:0007669"/>
    <property type="project" value="UniProtKB-SubCell"/>
</dbReference>
<keyword evidence="10" id="KW-0489">Methyltransferase</keyword>
<feature type="compositionally biased region" description="Basic residues" evidence="34">
    <location>
        <begin position="1266"/>
        <end position="1277"/>
    </location>
</feature>
<evidence type="ECO:0000256" key="18">
    <source>
        <dbReference type="ARBA" id="ARBA00022853"/>
    </source>
</evidence>
<evidence type="ECO:0000256" key="14">
    <source>
        <dbReference type="ARBA" id="ARBA00022737"/>
    </source>
</evidence>
<evidence type="ECO:0000256" key="6">
    <source>
        <dbReference type="ARBA" id="ARBA00022454"/>
    </source>
</evidence>
<feature type="compositionally biased region" description="Basic and acidic residues" evidence="34">
    <location>
        <begin position="127"/>
        <end position="145"/>
    </location>
</feature>
<dbReference type="InterPro" id="IPR036427">
    <property type="entry name" value="Bromodomain-like_sf"/>
</dbReference>
<dbReference type="InterPro" id="IPR001965">
    <property type="entry name" value="Znf_PHD"/>
</dbReference>
<dbReference type="EC" id="2.1.1.359" evidence="4"/>
<feature type="domain" description="BAH" evidence="38">
    <location>
        <begin position="2656"/>
        <end position="2793"/>
    </location>
</feature>
<dbReference type="SMART" id="SM00439">
    <property type="entry name" value="BAH"/>
    <property type="match status" value="1"/>
</dbReference>
<dbReference type="InterPro" id="IPR001025">
    <property type="entry name" value="BAH_dom"/>
</dbReference>
<dbReference type="PROSITE" id="PS01359">
    <property type="entry name" value="ZF_PHD_1"/>
    <property type="match status" value="1"/>
</dbReference>
<feature type="region of interest" description="Disordered" evidence="34">
    <location>
        <begin position="2870"/>
        <end position="2914"/>
    </location>
</feature>
<feature type="region of interest" description="Disordered" evidence="34">
    <location>
        <begin position="537"/>
        <end position="581"/>
    </location>
</feature>
<feature type="region of interest" description="Disordered" evidence="34">
    <location>
        <begin position="2283"/>
        <end position="2339"/>
    </location>
</feature>
<keyword evidence="20" id="KW-0007">Acetylation</keyword>
<sequence>MDPRNTAMLGLGSDSEGFSRKSPSAISTGTLVSKREVELENNTKEEEDLRKWNRERTIEAGKDDGLTDAQQQFSVKETNFSEGNLKLKIGLQAKRTKKPPKNLENYVCRPAIKTTIKHPRKALKSGKMTDEKNEHCPSKRDPSKLYKKSGDVAAIECQSEESIHLHSQGENNPLSKKLSPVHSEMTDYINAASSTLVGSQDPDLKDRALLNGGTSVTEKLAQLIATCPPSKSSKTKPKKLGTGTTAGLVNKDLIRKAGVGSVAGIIHKDLIKKPTISTAVGLVTKDPGKKPVFNATVGLVNKDSVKKLGTGTTAVFINKDLGKKPGNITTVGLLSKDSGKKLGIGIVPGLVNKEPGKKLGLGTVVGLVNKDLGKKLGSTVGLVAKDCAKKIVANSTMGLVNKDIGKKLVSCPMAGLVSKDAINLKAEALLPTQEPLKASCSTNINSHESQELSESLKDSATSKTFEKNVIRQSKESILEKFSVRKEIINLEKEMFNEGTCIQQDSFSSSERGSYETSKHEKQPPVYCTSPDFQMGVASDASTAKSPFSAVGESNLPSPSPTVSVNPLTRSPPETSSQMAPNPLLLSPTTELMEEISESVGKNQFTSESTHLNIGHRSVGHSTNIECKGIDKEVNDSKTAHIDIPRISSSLGKKPSLTSDSSIHTITPSVVNFTSLFSNKPFLKLGAVTASDKHCQVTESLSTTLQSKPLKKRKGRKPRWTKVVARSTCRSSKGLELERSELFKNVSCSSLSNSNSEPAKFMKNIGPSSFVDHDFLKRRLPKLSKSTTPSLALLTDSEKPSHKSFATHKLSSSMCVSSDLLSDIYKPKRGRPKSKEMPQLEGPPKRTLKIPASKVFSLQSKEEQEPPILQPEIEIPSFKQSLSVSPFPKKRGRPKRQMRSPVKMKPPVLSVAPFVATESPSKLESESDNHRSSSDFFESEDQLQDPDDLDDSHRPTVCSMSDLEMEPDKKITKRNNGQLMKTIIRKINKMKTLKRKKLLNQILSSSVESSNKGKVQSKLHNTVSSLAATFGSKLGQQINVSKKGTIYIGKRRGRKPKTVLNGILSGSPTSLAVLEQTAQQAAGSALGQILPPLLPSSASSSEILPSPICSQSSGTSGGQSPVSSDAGFVEPSSVPYLHLHSRQGSMIQTLAMKKASKGRRRLSPPTLLPNSPSHLSELTSLKEATPSPISESHSDETIPSDSGIGTDNNSTSDRAEKFCGQKKRRHSFEHVSLIPPETSTVLSSLKEKHKHKCKRRNHDYLSYDKMKRQKRKRKKKYPQLRNRQDPDFIADLEELISRLSEIRITHRSHHFIPRDLLPTIFRINFNSFYTHPSFPLDPLHYIRKPDLKKKRGRPPKMREAMAEMPFMHSLSFPLSSTGFYPSYGMPYSPSPLTAAPIGLGYYGRYPPTLYPPPPSPSFTTPLPPPSYMHAGHLLLNPTKYHKKKHKLLRQEAFLTTSRTPLLSMSTYPSVPPEMAYGWMVEHKHRHRHKHREHRSSEQPQVSMDTGSSRSVLESLKRYRFGKDTVGERYKHKEKHRCHMSCPHLSPSKSLINREEQWVHREPSESSPLALGLQTPLQIDCSESSPSLSLGGFTPNSDLASSDEHTNLFTSAIGSCRVSNPNSSGRKKLTDSPGLFSAQDTSLNRPHRKEPLPSSERAVQTLTGSQPTSDKSSQRPSESTNCSPTRKRSSSESTSSTVNGVPSRSPRLVSSGDDSVDSLLQRLVQHEDQEPLEKNIDAVIASASVPPSSSPVHSHSKERTLGKPDSLLVPAVPSDSCSSSISLLSEKLPSSHSPHHIKRSVVEAMQRQARKMCNYDKILATKRNLDHVNKILKAKKLQRQARTGNNFVKRRPGRPRKCPLQAVVSMQAFQAAQFVSPELNEGEEGTALHLGPDTVTDVIEAVVQSVNLNSEHKKGLKRKSWLLEEQTKKKQKPFPEEEEQENTKSFTEAAVEIPSPPETPAKPPEPESTLQPVLSLIPREKKAPRPPKKKYQKAGLYSDVYKTTDPKSRLIQLKKEKLEYTPGEHEYGLFPAPIHVGKYLRQKRIDFQLPYDILWQWKHNQLYKKPDVPLYKKIRSNVYVDVKPLSGYEATTCNCKKPDDDTKKGCVDDCLNRMIFAECSPNTCPCGEQCCNQRIQRHEWVQCLERFRAEEKGWGIRTKEPLKAGQFIIEYLGEVVSEQEFRNRMIEQYHNHSDHYCLNLDSGMVIDSYRMGNEARFINHSCDPNCEMQKWSVNGVYRIGLYALKDMPAGTELTYDYNFHSFNVEKQQLCKCGFEKCRGIIGGKSQRMNGLTSNKSNQPVTTHKKSGRSKEKRKSKHKLKKRRGHLSEEPSENINTPTRLTPQLQMKPMSNRERNFVLKHHVFLVRNWEKIRQKQEEVKHTSDNIHSASLYTRWNGICRDDGNIKSDVFMTQFSALQTARSVRTRRLAAAEENIEVARAARLAQIFKEICDGIISYKDSSRQSLAAPLLNLPPKKKNADYYEKISDPLDLSTIEKQILIGYYKTVEAFDADMLKVFRNAEKYYGRKSPVGRDVCRLRKAYYNARHEASAQIDEIVGETASEADSSETSVSEKENGHEKDDDVIRCICGLYKDEGLMIQCDKCMVWQHCDCMGVNSDVEHYLCEQCDPRPVDREVPMIPRPHYAQPGCVYFICLLRDDLLLRQGDCVYLMRDSRRTPDGHPVRQSYRLLSHINRDKLDIFRIEKLWKNEKEERFAFGHHYFRPHETHHSPSRRFYHNELFRVPLYEIIPLEAVVGTCCVLDLYTYCKGRPKGVKEQDVYICDYRLDKSAHLFYKIHRNRYPVCTKPYAFDHFPKKLTPKRDFSPHYVPDNYKRNGGRSSWKSERSKPPLKDLGQEDDALPLIEEVLASQEQAANEMPGLEEPEREGATAEVSEGEKKTEESRQEPQVACTPEERRHSQRERLNQILLNLLEKIPGKNVVFQDLLHRVSKEICSKPHHQHPGPHVGTLTAVDYRIKPFPRYYNLFGLGPA</sequence>
<gene>
    <name evidence="41 42" type="primary">ASH1L</name>
</gene>
<evidence type="ECO:0000313" key="40">
    <source>
        <dbReference type="Proteomes" id="UP000248483"/>
    </source>
</evidence>
<dbReference type="PANTHER" id="PTHR46147:SF1">
    <property type="entry name" value="HISTONE-LYSINE N-METHYLTRANSFERASE ASH1L"/>
    <property type="match status" value="1"/>
</dbReference>
<dbReference type="GO" id="GO:0032259">
    <property type="term" value="P:methylation"/>
    <property type="evidence" value="ECO:0007669"/>
    <property type="project" value="UniProtKB-KW"/>
</dbReference>
<dbReference type="GO" id="GO:0003682">
    <property type="term" value="F:chromatin binding"/>
    <property type="evidence" value="ECO:0007669"/>
    <property type="project" value="InterPro"/>
</dbReference>
<feature type="region of interest" description="Disordered" evidence="34">
    <location>
        <begin position="118"/>
        <end position="145"/>
    </location>
</feature>
<feature type="compositionally biased region" description="Basic and acidic residues" evidence="34">
    <location>
        <begin position="920"/>
        <end position="932"/>
    </location>
</feature>
<evidence type="ECO:0000256" key="21">
    <source>
        <dbReference type="ARBA" id="ARBA00023015"/>
    </source>
</evidence>
<feature type="region of interest" description="Disordered" evidence="34">
    <location>
        <begin position="1924"/>
        <end position="1946"/>
    </location>
</feature>
<feature type="compositionally biased region" description="Basic residues" evidence="34">
    <location>
        <begin position="887"/>
        <end position="897"/>
    </location>
</feature>
<keyword evidence="22 33" id="KW-0103">Bromodomain</keyword>
<feature type="domain" description="AWS" evidence="39">
    <location>
        <begin position="2086"/>
        <end position="2137"/>
    </location>
</feature>
<dbReference type="GO" id="GO:0042800">
    <property type="term" value="F:histone H3K4 methyltransferase activity"/>
    <property type="evidence" value="ECO:0007669"/>
    <property type="project" value="TreeGrafter"/>
</dbReference>
<feature type="compositionally biased region" description="Basic residues" evidence="34">
    <location>
        <begin position="2300"/>
        <end position="2322"/>
    </location>
</feature>
<evidence type="ECO:0000256" key="17">
    <source>
        <dbReference type="ARBA" id="ARBA00022843"/>
    </source>
</evidence>
<dbReference type="GO" id="GO:0140955">
    <property type="term" value="F:histone H3K36 trimethyltransferase activity"/>
    <property type="evidence" value="ECO:0007669"/>
    <property type="project" value="UniProtKB-EC"/>
</dbReference>
<dbReference type="Pfam" id="PF00856">
    <property type="entry name" value="SET"/>
    <property type="match status" value="1"/>
</dbReference>
<dbReference type="InterPro" id="IPR046341">
    <property type="entry name" value="SET_dom_sf"/>
</dbReference>
<dbReference type="GeneID" id="111167169"/>
<keyword evidence="24" id="KW-0804">Transcription</keyword>
<feature type="domain" description="SET" evidence="36">
    <location>
        <begin position="2140"/>
        <end position="2256"/>
    </location>
</feature>
<feature type="region of interest" description="Disordered" evidence="34">
    <location>
        <begin position="1100"/>
        <end position="1128"/>
    </location>
</feature>
<dbReference type="InterPro" id="IPR017956">
    <property type="entry name" value="AT_hook_DNA-bd_motif"/>
</dbReference>
<dbReference type="CTD" id="55870"/>
<keyword evidence="19" id="KW-0965">Cell junction</keyword>
<dbReference type="Pfam" id="PF00439">
    <property type="entry name" value="Bromodomain"/>
    <property type="match status" value="1"/>
</dbReference>
<feature type="compositionally biased region" description="Polar residues" evidence="34">
    <location>
        <begin position="554"/>
        <end position="579"/>
    </location>
</feature>
<dbReference type="Pfam" id="PF17907">
    <property type="entry name" value="AWS"/>
    <property type="match status" value="1"/>
</dbReference>
<dbReference type="PROSITE" id="PS50868">
    <property type="entry name" value="POST_SET"/>
    <property type="match status" value="1"/>
</dbReference>
<feature type="region of interest" description="Disordered" evidence="34">
    <location>
        <begin position="2820"/>
        <end position="2852"/>
    </location>
</feature>
<keyword evidence="8" id="KW-1017">Isopeptide bond</keyword>
<keyword evidence="21" id="KW-0805">Transcription regulation</keyword>
<dbReference type="GO" id="GO:0003677">
    <property type="term" value="F:DNA binding"/>
    <property type="evidence" value="ECO:0007669"/>
    <property type="project" value="InterPro"/>
</dbReference>
<dbReference type="GO" id="GO:0008270">
    <property type="term" value="F:zinc ion binding"/>
    <property type="evidence" value="ECO:0007669"/>
    <property type="project" value="UniProtKB-KW"/>
</dbReference>
<evidence type="ECO:0000256" key="23">
    <source>
        <dbReference type="ARBA" id="ARBA00023159"/>
    </source>
</evidence>
<evidence type="ECO:0000256" key="24">
    <source>
        <dbReference type="ARBA" id="ARBA00023163"/>
    </source>
</evidence>
<dbReference type="Pfam" id="PF01426">
    <property type="entry name" value="BAH"/>
    <property type="match status" value="1"/>
</dbReference>
<feature type="region of interest" description="Disordered" evidence="34">
    <location>
        <begin position="1"/>
        <end position="27"/>
    </location>
</feature>
<accession>A0A7F8K2E9</accession>
<evidence type="ECO:0000256" key="33">
    <source>
        <dbReference type="PROSITE-ProRule" id="PRU00035"/>
    </source>
</evidence>
<keyword evidence="15" id="KW-0863">Zinc-finger</keyword>
<dbReference type="PROSITE" id="PS51215">
    <property type="entry name" value="AWS"/>
    <property type="match status" value="1"/>
</dbReference>
<evidence type="ECO:0000256" key="4">
    <source>
        <dbReference type="ARBA" id="ARBA00012178"/>
    </source>
</evidence>
<evidence type="ECO:0000256" key="8">
    <source>
        <dbReference type="ARBA" id="ARBA00022499"/>
    </source>
</evidence>
<keyword evidence="16" id="KW-0862">Zinc</keyword>
<evidence type="ECO:0000256" key="7">
    <source>
        <dbReference type="ARBA" id="ARBA00022481"/>
    </source>
</evidence>
<dbReference type="Gene3D" id="3.30.40.10">
    <property type="entry name" value="Zinc/RING finger domain, C3HC4 (zinc finger)"/>
    <property type="match status" value="1"/>
</dbReference>
<protein>
    <recommendedName>
        <fullName evidence="30">Histone-lysine N-methyltransferase ASH1L</fullName>
        <ecNumber evidence="4">2.1.1.359</ecNumber>
        <ecNumber evidence="29">2.1.1.367</ecNumber>
    </recommendedName>
    <alternativeName>
        <fullName evidence="31">ASH1-like protein</fullName>
    </alternativeName>
    <alternativeName>
        <fullName evidence="32">Absent small and homeotic disks protein 1 homolog</fullName>
    </alternativeName>
</protein>
<feature type="domain" description="Post-SET" evidence="37">
    <location>
        <begin position="2264"/>
        <end position="2280"/>
    </location>
</feature>
<evidence type="ECO:0000256" key="31">
    <source>
        <dbReference type="ARBA" id="ARBA00077263"/>
    </source>
</evidence>
<evidence type="ECO:0000256" key="9">
    <source>
        <dbReference type="ARBA" id="ARBA00022553"/>
    </source>
</evidence>
<feature type="compositionally biased region" description="Polar residues" evidence="34">
    <location>
        <begin position="1496"/>
        <end position="1508"/>
    </location>
</feature>
<dbReference type="InterPro" id="IPR013083">
    <property type="entry name" value="Znf_RING/FYVE/PHD"/>
</dbReference>
<feature type="compositionally biased region" description="Polar residues" evidence="34">
    <location>
        <begin position="1613"/>
        <end position="1622"/>
    </location>
</feature>
<dbReference type="FunFam" id="3.30.40.10:FF:000113">
    <property type="entry name" value="Histone-lysine N-methyltransferase"/>
    <property type="match status" value="1"/>
</dbReference>
<dbReference type="Proteomes" id="UP000248483">
    <property type="component" value="Unplaced"/>
</dbReference>
<organism evidence="40 42">
    <name type="scientific">Delphinapterus leucas</name>
    <name type="common">Beluga whale</name>
    <dbReference type="NCBI Taxonomy" id="9749"/>
    <lineage>
        <taxon>Eukaryota</taxon>
        <taxon>Metazoa</taxon>
        <taxon>Chordata</taxon>
        <taxon>Craniata</taxon>
        <taxon>Vertebrata</taxon>
        <taxon>Euteleostomi</taxon>
        <taxon>Mammalia</taxon>
        <taxon>Eutheria</taxon>
        <taxon>Laurasiatheria</taxon>
        <taxon>Artiodactyla</taxon>
        <taxon>Whippomorpha</taxon>
        <taxon>Cetacea</taxon>
        <taxon>Odontoceti</taxon>
        <taxon>Monodontidae</taxon>
        <taxon>Delphinapterus</taxon>
    </lineage>
</organism>
<dbReference type="EC" id="2.1.1.367" evidence="29"/>
<feature type="region of interest" description="Disordered" evidence="34">
    <location>
        <begin position="1151"/>
        <end position="1231"/>
    </location>
</feature>
<feature type="region of interest" description="Disordered" evidence="34">
    <location>
        <begin position="1489"/>
        <end position="1508"/>
    </location>
</feature>
<dbReference type="FunFam" id="2.30.30.490:FF:000008">
    <property type="entry name" value="Histone-lysine N-methyltransferase"/>
    <property type="match status" value="1"/>
</dbReference>
<dbReference type="CDD" id="cd19174">
    <property type="entry name" value="SET_ASH1L"/>
    <property type="match status" value="1"/>
</dbReference>
<keyword evidence="11" id="KW-0808">Transferase</keyword>
<evidence type="ECO:0000256" key="15">
    <source>
        <dbReference type="ARBA" id="ARBA00022771"/>
    </source>
</evidence>
<evidence type="ECO:0000256" key="5">
    <source>
        <dbReference type="ARBA" id="ARBA00022427"/>
    </source>
</evidence>
<keyword evidence="9" id="KW-0597">Phosphoprotein</keyword>
<evidence type="ECO:0000313" key="42">
    <source>
        <dbReference type="RefSeq" id="XP_030615429.1"/>
    </source>
</evidence>
<dbReference type="InterPro" id="IPR043151">
    <property type="entry name" value="BAH_sf"/>
</dbReference>
<dbReference type="RefSeq" id="XP_030615429.1">
    <property type="nucleotide sequence ID" value="XM_030759569.1"/>
</dbReference>
<evidence type="ECO:0000256" key="20">
    <source>
        <dbReference type="ARBA" id="ARBA00022990"/>
    </source>
</evidence>
<dbReference type="PROSITE" id="PS50014">
    <property type="entry name" value="BROMODOMAIN_2"/>
    <property type="match status" value="1"/>
</dbReference>
<dbReference type="Gene3D" id="2.30.30.490">
    <property type="match status" value="1"/>
</dbReference>
<comment type="function">
    <text evidence="28">Histone methyltransferase specifically trimethylating 'Lys-36' of histone H3 forming H3K36me3. Also monomethylates 'Lys-9' of histone H3 (H3K9me1) in vitro. The physiological significance of the H3K9me1 activity is unclear.</text>
</comment>
<comment type="catalytic activity">
    <reaction evidence="26">
        <text>L-lysyl(36)-[histone H3] + 3 S-adenosyl-L-methionine = N(6),N(6),N(6)-trimethyl-L-lysyl(36)-[histone H3] + 3 S-adenosyl-L-homocysteine + 3 H(+)</text>
        <dbReference type="Rhea" id="RHEA:60324"/>
        <dbReference type="Rhea" id="RHEA-COMP:9785"/>
        <dbReference type="Rhea" id="RHEA-COMP:15536"/>
        <dbReference type="ChEBI" id="CHEBI:15378"/>
        <dbReference type="ChEBI" id="CHEBI:29969"/>
        <dbReference type="ChEBI" id="CHEBI:57856"/>
        <dbReference type="ChEBI" id="CHEBI:59789"/>
        <dbReference type="ChEBI" id="CHEBI:61961"/>
        <dbReference type="EC" id="2.1.1.359"/>
    </reaction>
</comment>
<evidence type="ECO:0000256" key="16">
    <source>
        <dbReference type="ARBA" id="ARBA00022833"/>
    </source>
</evidence>
<evidence type="ECO:0000256" key="25">
    <source>
        <dbReference type="ARBA" id="ARBA00023242"/>
    </source>
</evidence>
<evidence type="ECO:0000256" key="11">
    <source>
        <dbReference type="ARBA" id="ARBA00022679"/>
    </source>
</evidence>
<keyword evidence="6" id="KW-0158">Chromosome</keyword>
<dbReference type="InterPro" id="IPR006560">
    <property type="entry name" value="AWS_dom"/>
</dbReference>
<dbReference type="GO" id="GO:0140948">
    <property type="term" value="F:histone H3K9 monomethyltransferase activity"/>
    <property type="evidence" value="ECO:0007669"/>
    <property type="project" value="UniProtKB-EC"/>
</dbReference>
<dbReference type="SUPFAM" id="SSF57903">
    <property type="entry name" value="FYVE/PHD zinc finger"/>
    <property type="match status" value="1"/>
</dbReference>
<dbReference type="InterPro" id="IPR001487">
    <property type="entry name" value="Bromodomain"/>
</dbReference>
<feature type="compositionally biased region" description="Polar residues" evidence="34">
    <location>
        <begin position="1186"/>
        <end position="1211"/>
    </location>
</feature>
<evidence type="ECO:0000256" key="26">
    <source>
        <dbReference type="ARBA" id="ARBA00047545"/>
    </source>
</evidence>
<feature type="region of interest" description="Disordered" evidence="34">
    <location>
        <begin position="879"/>
        <end position="957"/>
    </location>
</feature>
<evidence type="ECO:0000256" key="34">
    <source>
        <dbReference type="SAM" id="MobiDB-lite"/>
    </source>
</evidence>
<dbReference type="InterPro" id="IPR001214">
    <property type="entry name" value="SET_dom"/>
</dbReference>
<dbReference type="SUPFAM" id="SSF82199">
    <property type="entry name" value="SET domain"/>
    <property type="match status" value="1"/>
</dbReference>
<evidence type="ECO:0000256" key="29">
    <source>
        <dbReference type="ARBA" id="ARBA00066816"/>
    </source>
</evidence>
<dbReference type="PROSITE" id="PS50280">
    <property type="entry name" value="SET"/>
    <property type="match status" value="1"/>
</dbReference>
<feature type="compositionally biased region" description="Polar residues" evidence="34">
    <location>
        <begin position="501"/>
        <end position="511"/>
    </location>
</feature>
<feature type="domain" description="Bromo" evidence="35">
    <location>
        <begin position="2458"/>
        <end position="2528"/>
    </location>
</feature>